<proteinExistence type="predicted"/>
<sequence>MTRLSPHPGCATDDAPVAGSSGAVAGDPAGAMRLSGRNLRNERARVLAGLPLGTGVVASLQAAHTTVSAPI</sequence>
<dbReference type="RefSeq" id="WP_167969459.1">
    <property type="nucleotide sequence ID" value="NZ_BHZG01000063.1"/>
</dbReference>
<protein>
    <submittedName>
        <fullName evidence="2">Uncharacterized protein</fullName>
    </submittedName>
</protein>
<dbReference type="Proteomes" id="UP000578686">
    <property type="component" value="Unassembled WGS sequence"/>
</dbReference>
<comment type="caution">
    <text evidence="2">The sequence shown here is derived from an EMBL/GenBank/DDBJ whole genome shotgun (WGS) entry which is preliminary data.</text>
</comment>
<evidence type="ECO:0000313" key="3">
    <source>
        <dbReference type="Proteomes" id="UP000578686"/>
    </source>
</evidence>
<organism evidence="2 3">
    <name type="scientific">Streptomyces lonarensis</name>
    <dbReference type="NCBI Taxonomy" id="700599"/>
    <lineage>
        <taxon>Bacteria</taxon>
        <taxon>Bacillati</taxon>
        <taxon>Actinomycetota</taxon>
        <taxon>Actinomycetes</taxon>
        <taxon>Kitasatosporales</taxon>
        <taxon>Streptomycetaceae</taxon>
        <taxon>Streptomyces</taxon>
    </lineage>
</organism>
<gene>
    <name evidence="2" type="ORF">HCN56_10140</name>
</gene>
<feature type="region of interest" description="Disordered" evidence="1">
    <location>
        <begin position="1"/>
        <end position="24"/>
    </location>
</feature>
<name>A0A7X6D0N1_9ACTN</name>
<evidence type="ECO:0000256" key="1">
    <source>
        <dbReference type="SAM" id="MobiDB-lite"/>
    </source>
</evidence>
<accession>A0A7X6D0N1</accession>
<evidence type="ECO:0000313" key="2">
    <source>
        <dbReference type="EMBL" id="NJQ05929.1"/>
    </source>
</evidence>
<dbReference type="EMBL" id="JAAVJD010000057">
    <property type="protein sequence ID" value="NJQ05929.1"/>
    <property type="molecule type" value="Genomic_DNA"/>
</dbReference>
<feature type="compositionally biased region" description="Low complexity" evidence="1">
    <location>
        <begin position="14"/>
        <end position="24"/>
    </location>
</feature>
<dbReference type="AlphaFoldDB" id="A0A7X6D0N1"/>
<reference evidence="2 3" key="1">
    <citation type="submission" date="2020-03" db="EMBL/GenBank/DDBJ databases">
        <title>Draft genome of Streptomyces sp. ventii, isolated from the Axial Seamount in the Pacific Ocean, and resequencing of the two type strains Streptomyces lonarensis strain NCL 716 and Streptomyces bohaiensis strain 11A07.</title>
        <authorList>
            <person name="Loughran R.M."/>
            <person name="Pfannmuller K.M."/>
            <person name="Wasson B.J."/>
            <person name="Deadmond M.C."/>
            <person name="Paddock B.E."/>
            <person name="Koyack M.J."/>
            <person name="Gallegos D.A."/>
            <person name="Mitchell E.A."/>
            <person name="Ushijima B."/>
            <person name="Saw J.H."/>
            <person name="Mcphail K.L."/>
            <person name="Videau P."/>
        </authorList>
    </citation>
    <scope>NUCLEOTIDE SEQUENCE [LARGE SCALE GENOMIC DNA]</scope>
    <source>
        <strain evidence="2 3">NCL716</strain>
    </source>
</reference>
<keyword evidence="3" id="KW-1185">Reference proteome</keyword>